<feature type="compositionally biased region" description="Acidic residues" evidence="1">
    <location>
        <begin position="50"/>
        <end position="59"/>
    </location>
</feature>
<evidence type="ECO:0000313" key="3">
    <source>
        <dbReference type="Proteomes" id="UP000311605"/>
    </source>
</evidence>
<name>A0A5C4X8G3_9HYPH</name>
<gene>
    <name evidence="2" type="ORF">FHP24_28185</name>
</gene>
<feature type="compositionally biased region" description="Basic and acidic residues" evidence="1">
    <location>
        <begin position="30"/>
        <end position="49"/>
    </location>
</feature>
<protein>
    <submittedName>
        <fullName evidence="2">Uncharacterized protein</fullName>
    </submittedName>
</protein>
<proteinExistence type="predicted"/>
<feature type="compositionally biased region" description="Basic and acidic residues" evidence="1">
    <location>
        <begin position="1"/>
        <end position="19"/>
    </location>
</feature>
<dbReference type="EMBL" id="VDMN01000014">
    <property type="protein sequence ID" value="TNM59597.1"/>
    <property type="molecule type" value="Genomic_DNA"/>
</dbReference>
<reference evidence="2 3" key="1">
    <citation type="submission" date="2019-06" db="EMBL/GenBank/DDBJ databases">
        <title>The draft genome of Rhizobium smilacinae PTYR-5.</title>
        <authorList>
            <person name="Liu L."/>
            <person name="Li L."/>
            <person name="Zhang X."/>
        </authorList>
    </citation>
    <scope>NUCLEOTIDE SEQUENCE [LARGE SCALE GENOMIC DNA]</scope>
    <source>
        <strain evidence="2 3">PTYR-5</strain>
    </source>
</reference>
<feature type="region of interest" description="Disordered" evidence="1">
    <location>
        <begin position="1"/>
        <end position="59"/>
    </location>
</feature>
<dbReference type="OrthoDB" id="9811127at2"/>
<dbReference type="Proteomes" id="UP000311605">
    <property type="component" value="Unassembled WGS sequence"/>
</dbReference>
<evidence type="ECO:0000313" key="2">
    <source>
        <dbReference type="EMBL" id="TNM59597.1"/>
    </source>
</evidence>
<dbReference type="RefSeq" id="WP_139679569.1">
    <property type="nucleotide sequence ID" value="NZ_VDMN01000014.1"/>
</dbReference>
<sequence length="59" mass="6210">MTDKNGETSHDLPKTRSADHSGGVAGSAKQAKEDKVSTAPRDEGIRPEDLDTENDQGAS</sequence>
<accession>A0A5C4X8G3</accession>
<organism evidence="2 3">
    <name type="scientific">Aliirhizobium smilacinae</name>
    <dbReference type="NCBI Taxonomy" id="1395944"/>
    <lineage>
        <taxon>Bacteria</taxon>
        <taxon>Pseudomonadati</taxon>
        <taxon>Pseudomonadota</taxon>
        <taxon>Alphaproteobacteria</taxon>
        <taxon>Hyphomicrobiales</taxon>
        <taxon>Rhizobiaceae</taxon>
        <taxon>Aliirhizobium</taxon>
    </lineage>
</organism>
<evidence type="ECO:0000256" key="1">
    <source>
        <dbReference type="SAM" id="MobiDB-lite"/>
    </source>
</evidence>
<keyword evidence="3" id="KW-1185">Reference proteome</keyword>
<dbReference type="AlphaFoldDB" id="A0A5C4X8G3"/>
<comment type="caution">
    <text evidence="2">The sequence shown here is derived from an EMBL/GenBank/DDBJ whole genome shotgun (WGS) entry which is preliminary data.</text>
</comment>